<protein>
    <submittedName>
        <fullName evidence="2">Uncharacterized protein</fullName>
    </submittedName>
</protein>
<evidence type="ECO:0000313" key="2">
    <source>
        <dbReference type="EMBL" id="KAK3787179.1"/>
    </source>
</evidence>
<feature type="compositionally biased region" description="Acidic residues" evidence="1">
    <location>
        <begin position="178"/>
        <end position="188"/>
    </location>
</feature>
<dbReference type="AlphaFoldDB" id="A0AAE1AG39"/>
<comment type="caution">
    <text evidence="2">The sequence shown here is derived from an EMBL/GenBank/DDBJ whole genome shotgun (WGS) entry which is preliminary data.</text>
</comment>
<evidence type="ECO:0000313" key="3">
    <source>
        <dbReference type="Proteomes" id="UP001283361"/>
    </source>
</evidence>
<gene>
    <name evidence="2" type="ORF">RRG08_009390</name>
</gene>
<feature type="compositionally biased region" description="Polar residues" evidence="1">
    <location>
        <begin position="162"/>
        <end position="173"/>
    </location>
</feature>
<feature type="region of interest" description="Disordered" evidence="1">
    <location>
        <begin position="297"/>
        <end position="335"/>
    </location>
</feature>
<name>A0AAE1AG39_9GAST</name>
<evidence type="ECO:0000256" key="1">
    <source>
        <dbReference type="SAM" id="MobiDB-lite"/>
    </source>
</evidence>
<sequence>MRDAFWNDVAPDVPYTESSLGSVRPNFLGSTFNVARPSIDVERFLHEEDFMAGSRSKNGSISGSVLSLLPFRSLRPHDNVAEVMFAGSQQNQGVRLLSAPQQGKPLHHALGARGRRLTGYERYRSKTLNEYDAKDSSERERKLSLPFNMHLSARNRQRTLEKSPSGSPKSSRFTVEPVLEEEHADDEQETSRRSGNVNTYIQNNGVSRVPILSAIEEGNSVTSMEQMFFQKPSPASDLMELQEIPELDCEGSGYDVNGVFESTPNKQEQKAVSLAEESAEEKAYRYSSMTSPLLRTSPLGIEVTEEKGLTSQQVDETRPTSKRRKALPHIGLGKI</sequence>
<reference evidence="2" key="1">
    <citation type="journal article" date="2023" name="G3 (Bethesda)">
        <title>A reference genome for the long-term kleptoplast-retaining sea slug Elysia crispata morphotype clarki.</title>
        <authorList>
            <person name="Eastman K.E."/>
            <person name="Pendleton A.L."/>
            <person name="Shaikh M.A."/>
            <person name="Suttiyut T."/>
            <person name="Ogas R."/>
            <person name="Tomko P."/>
            <person name="Gavelis G."/>
            <person name="Widhalm J.R."/>
            <person name="Wisecaver J.H."/>
        </authorList>
    </citation>
    <scope>NUCLEOTIDE SEQUENCE</scope>
    <source>
        <strain evidence="2">ECLA1</strain>
    </source>
</reference>
<dbReference type="EMBL" id="JAWDGP010001891">
    <property type="protein sequence ID" value="KAK3787179.1"/>
    <property type="molecule type" value="Genomic_DNA"/>
</dbReference>
<keyword evidence="3" id="KW-1185">Reference proteome</keyword>
<feature type="region of interest" description="Disordered" evidence="1">
    <location>
        <begin position="151"/>
        <end position="198"/>
    </location>
</feature>
<dbReference type="Proteomes" id="UP001283361">
    <property type="component" value="Unassembled WGS sequence"/>
</dbReference>
<proteinExistence type="predicted"/>
<accession>A0AAE1AG39</accession>
<organism evidence="2 3">
    <name type="scientific">Elysia crispata</name>
    <name type="common">lettuce slug</name>
    <dbReference type="NCBI Taxonomy" id="231223"/>
    <lineage>
        <taxon>Eukaryota</taxon>
        <taxon>Metazoa</taxon>
        <taxon>Spiralia</taxon>
        <taxon>Lophotrochozoa</taxon>
        <taxon>Mollusca</taxon>
        <taxon>Gastropoda</taxon>
        <taxon>Heterobranchia</taxon>
        <taxon>Euthyneura</taxon>
        <taxon>Panpulmonata</taxon>
        <taxon>Sacoglossa</taxon>
        <taxon>Placobranchoidea</taxon>
        <taxon>Plakobranchidae</taxon>
        <taxon>Elysia</taxon>
    </lineage>
</organism>